<dbReference type="PROSITE" id="PS51257">
    <property type="entry name" value="PROKAR_LIPOPROTEIN"/>
    <property type="match status" value="1"/>
</dbReference>
<dbReference type="GO" id="GO:0030001">
    <property type="term" value="P:metal ion transport"/>
    <property type="evidence" value="ECO:0007669"/>
    <property type="project" value="InterPro"/>
</dbReference>
<proteinExistence type="inferred from homology"/>
<dbReference type="SUPFAM" id="SSF53807">
    <property type="entry name" value="Helical backbone' metal receptor"/>
    <property type="match status" value="1"/>
</dbReference>
<dbReference type="GO" id="GO:0007155">
    <property type="term" value="P:cell adhesion"/>
    <property type="evidence" value="ECO:0007669"/>
    <property type="project" value="InterPro"/>
</dbReference>
<gene>
    <name evidence="6" type="ORF">E5S68_07530</name>
</gene>
<dbReference type="PRINTS" id="PR00691">
    <property type="entry name" value="ADHESINB"/>
</dbReference>
<evidence type="ECO:0000256" key="4">
    <source>
        <dbReference type="RuleBase" id="RU003512"/>
    </source>
</evidence>
<name>A0A4Z1DVN3_9STRE</name>
<dbReference type="PANTHER" id="PTHR42953">
    <property type="entry name" value="HIGH-AFFINITY ZINC UPTAKE SYSTEM PROTEIN ZNUA-RELATED"/>
    <property type="match status" value="1"/>
</dbReference>
<organism evidence="6 7">
    <name type="scientific">Streptococcus rubneri</name>
    <dbReference type="NCBI Taxonomy" id="1234680"/>
    <lineage>
        <taxon>Bacteria</taxon>
        <taxon>Bacillati</taxon>
        <taxon>Bacillota</taxon>
        <taxon>Bacilli</taxon>
        <taxon>Lactobacillales</taxon>
        <taxon>Streptococcaceae</taxon>
        <taxon>Streptococcus</taxon>
    </lineage>
</organism>
<dbReference type="InterPro" id="IPR050492">
    <property type="entry name" value="Bact_metal-bind_prot9"/>
</dbReference>
<evidence type="ECO:0000313" key="7">
    <source>
        <dbReference type="Proteomes" id="UP000297986"/>
    </source>
</evidence>
<sequence length="312" mass="34845">MKFWKKMEGLGLFLSLLFLLTACGSKGNPTPTSSKQGLKIVTSFYPIYALVKEISGDQNQVWMVQSGAGIHDYEPSAKEVAQIYDADVFVYHSQTLESWAGRLDPNLQGSKLQVIEASQGMTLDKVTGLENLSEEEGEGAQSLYDPHSWVDPLKIAEEGRLLAQKLGEIDPNHRSLYEANAKKLEKRCQDLVSNYQPLFEKVKQKTFVTQHTAFSYLAKRFGLKQLGIAGISPEQEPTARQLAEIQQFVKDYQVKTIFVEKHTSSKVADSIARATGARVKVLDPLEADPQNNKDLLENLEENLAVLAKELKE</sequence>
<protein>
    <submittedName>
        <fullName evidence="6">Adhesion protein</fullName>
    </submittedName>
</protein>
<feature type="chain" id="PRO_5021238462" evidence="5">
    <location>
        <begin position="28"/>
        <end position="312"/>
    </location>
</feature>
<dbReference type="Gene3D" id="3.40.50.1980">
    <property type="entry name" value="Nitrogenase molybdenum iron protein domain"/>
    <property type="match status" value="2"/>
</dbReference>
<evidence type="ECO:0000256" key="5">
    <source>
        <dbReference type="SAM" id="SignalP"/>
    </source>
</evidence>
<dbReference type="AlphaFoldDB" id="A0A4Z1DVN3"/>
<dbReference type="PANTHER" id="PTHR42953:SF3">
    <property type="entry name" value="HIGH-AFFINITY ZINC UPTAKE SYSTEM PROTEIN ZNUA"/>
    <property type="match status" value="1"/>
</dbReference>
<dbReference type="OrthoDB" id="9810636at2"/>
<accession>A0A4Z1DVN3</accession>
<keyword evidence="3 5" id="KW-0732">Signal</keyword>
<dbReference type="RefSeq" id="WP_135782974.1">
    <property type="nucleotide sequence ID" value="NZ_JADMRL010000003.1"/>
</dbReference>
<dbReference type="PRINTS" id="PR00690">
    <property type="entry name" value="ADHESNFAMILY"/>
</dbReference>
<evidence type="ECO:0000256" key="2">
    <source>
        <dbReference type="ARBA" id="ARBA00022448"/>
    </source>
</evidence>
<keyword evidence="7" id="KW-1185">Reference proteome</keyword>
<dbReference type="InterPro" id="IPR006127">
    <property type="entry name" value="ZnuA-like"/>
</dbReference>
<evidence type="ECO:0000313" key="6">
    <source>
        <dbReference type="EMBL" id="TGN92742.1"/>
    </source>
</evidence>
<dbReference type="GO" id="GO:0046872">
    <property type="term" value="F:metal ion binding"/>
    <property type="evidence" value="ECO:0007669"/>
    <property type="project" value="InterPro"/>
</dbReference>
<evidence type="ECO:0000256" key="3">
    <source>
        <dbReference type="ARBA" id="ARBA00022729"/>
    </source>
</evidence>
<dbReference type="Proteomes" id="UP000297986">
    <property type="component" value="Unassembled WGS sequence"/>
</dbReference>
<dbReference type="InterPro" id="IPR006129">
    <property type="entry name" value="AdhesinB"/>
</dbReference>
<reference evidence="6 7" key="1">
    <citation type="submission" date="2019-04" db="EMBL/GenBank/DDBJ databases">
        <title>Genome sequencing of Streptococcus rubneri DSM 26920(T).</title>
        <authorList>
            <person name="Kook J.-K."/>
            <person name="Park S.-N."/>
            <person name="Lim Y.K."/>
        </authorList>
    </citation>
    <scope>NUCLEOTIDE SEQUENCE [LARGE SCALE GENOMIC DNA]</scope>
    <source>
        <strain evidence="6 7">DSM 26920</strain>
    </source>
</reference>
<feature type="signal peptide" evidence="5">
    <location>
        <begin position="1"/>
        <end position="27"/>
    </location>
</feature>
<keyword evidence="2 4" id="KW-0813">Transport</keyword>
<dbReference type="Pfam" id="PF01297">
    <property type="entry name" value="ZnuA"/>
    <property type="match status" value="1"/>
</dbReference>
<evidence type="ECO:0000256" key="1">
    <source>
        <dbReference type="ARBA" id="ARBA00011028"/>
    </source>
</evidence>
<dbReference type="InterPro" id="IPR006128">
    <property type="entry name" value="Lipoprotein_PsaA-like"/>
</dbReference>
<dbReference type="EMBL" id="SRRP01000001">
    <property type="protein sequence ID" value="TGN92742.1"/>
    <property type="molecule type" value="Genomic_DNA"/>
</dbReference>
<comment type="caution">
    <text evidence="6">The sequence shown here is derived from an EMBL/GenBank/DDBJ whole genome shotgun (WGS) entry which is preliminary data.</text>
</comment>
<comment type="similarity">
    <text evidence="1 4">Belongs to the bacterial solute-binding protein 9 family.</text>
</comment>